<name>A0A9D9DDL0_9PROT</name>
<proteinExistence type="predicted"/>
<dbReference type="EMBL" id="JADINC010000027">
    <property type="protein sequence ID" value="MBO8425201.1"/>
    <property type="molecule type" value="Genomic_DNA"/>
</dbReference>
<dbReference type="Proteomes" id="UP000823630">
    <property type="component" value="Unassembled WGS sequence"/>
</dbReference>
<sequence length="147" mass="17084">MKTNLQTILDNLKKSDYATATGTHMHSQMRTIIIDGENSRGPQNIINQIKSVPNLVDFFTPHAQTEVPIAGYIENQFISRRIDRMIIHHATQEIRILDYKTDTDRAHFFDKYAKQISEYKKLVADAYPGYSVRGFILWLHDFSLQEI</sequence>
<evidence type="ECO:0008006" key="3">
    <source>
        <dbReference type="Google" id="ProtNLM"/>
    </source>
</evidence>
<organism evidence="1 2">
    <name type="scientific">Candidatus Enterousia avistercoris</name>
    <dbReference type="NCBI Taxonomy" id="2840788"/>
    <lineage>
        <taxon>Bacteria</taxon>
        <taxon>Pseudomonadati</taxon>
        <taxon>Pseudomonadota</taxon>
        <taxon>Alphaproteobacteria</taxon>
        <taxon>Candidatus Enterousia</taxon>
    </lineage>
</organism>
<reference evidence="1" key="2">
    <citation type="journal article" date="2021" name="PeerJ">
        <title>Extensive microbial diversity within the chicken gut microbiome revealed by metagenomics and culture.</title>
        <authorList>
            <person name="Gilroy R."/>
            <person name="Ravi A."/>
            <person name="Getino M."/>
            <person name="Pursley I."/>
            <person name="Horton D.L."/>
            <person name="Alikhan N.F."/>
            <person name="Baker D."/>
            <person name="Gharbi K."/>
            <person name="Hall N."/>
            <person name="Watson M."/>
            <person name="Adriaenssens E.M."/>
            <person name="Foster-Nyarko E."/>
            <person name="Jarju S."/>
            <person name="Secka A."/>
            <person name="Antonio M."/>
            <person name="Oren A."/>
            <person name="Chaudhuri R.R."/>
            <person name="La Ragione R."/>
            <person name="Hildebrand F."/>
            <person name="Pallen M.J."/>
        </authorList>
    </citation>
    <scope>NUCLEOTIDE SEQUENCE</scope>
    <source>
        <strain evidence="1">8207</strain>
    </source>
</reference>
<evidence type="ECO:0000313" key="1">
    <source>
        <dbReference type="EMBL" id="MBO8425201.1"/>
    </source>
</evidence>
<protein>
    <recommendedName>
        <fullName evidence="3">PD-(D/E)XK endonuclease-like domain-containing protein</fullName>
    </recommendedName>
</protein>
<evidence type="ECO:0000313" key="2">
    <source>
        <dbReference type="Proteomes" id="UP000823630"/>
    </source>
</evidence>
<accession>A0A9D9DDL0</accession>
<reference evidence="1" key="1">
    <citation type="submission" date="2020-10" db="EMBL/GenBank/DDBJ databases">
        <authorList>
            <person name="Gilroy R."/>
        </authorList>
    </citation>
    <scope>NUCLEOTIDE SEQUENCE</scope>
    <source>
        <strain evidence="1">8207</strain>
    </source>
</reference>
<comment type="caution">
    <text evidence="1">The sequence shown here is derived from an EMBL/GenBank/DDBJ whole genome shotgun (WGS) entry which is preliminary data.</text>
</comment>
<gene>
    <name evidence="1" type="ORF">IAC69_01845</name>
</gene>
<dbReference type="AlphaFoldDB" id="A0A9D9DDL0"/>